<protein>
    <recommendedName>
        <fullName evidence="4">Adhesin domain-containing protein</fullName>
    </recommendedName>
</protein>
<sequence length="386" mass="41556">VDWPPYCTSKFHTTSEEFDFGTPRSFSIQELLSDPKYKLGTISGTLHVMKAPKGQKSGLAGNLIMATPDFVEIDELRYIKTDTEFTIKEPVLKETDAYRSSVCLRIEFYLYVSSGVRLKKLGIHAHHLSVNIYDGVNFGVTDKTTIQLNAGSLDARPFESREITIDIGSGAVSGTYALKDLLSIKTKSGAITVDVEPKEADNDHLAPAVFRAESLSGLVKVKFDTFDIPARDYKTTINSKTGLVSAVLIHGSSTDIEVGTGSITADIIPFEADAGPSTLYTNTRSGMTRLTLQAPYKNSGTTISRLTSSHKGLSGAMVLGYPQEWEGAIHGGTRSGSLSLHGEDVEIIHLGGGYTGKTVKAKKGSGNSKLEFDTMSGSVDITVGRT</sequence>
<evidence type="ECO:0008006" key="4">
    <source>
        <dbReference type="Google" id="ProtNLM"/>
    </source>
</evidence>
<name>A0A6A6Y9H6_9PEZI</name>
<organism evidence="1">
    <name type="scientific">Mytilinidion resinicola</name>
    <dbReference type="NCBI Taxonomy" id="574789"/>
    <lineage>
        <taxon>Eukaryota</taxon>
        <taxon>Fungi</taxon>
        <taxon>Dikarya</taxon>
        <taxon>Ascomycota</taxon>
        <taxon>Pezizomycotina</taxon>
        <taxon>Dothideomycetes</taxon>
        <taxon>Pleosporomycetidae</taxon>
        <taxon>Mytilinidiales</taxon>
        <taxon>Mytilinidiaceae</taxon>
        <taxon>Mytilinidion</taxon>
    </lineage>
</organism>
<feature type="non-terminal residue" evidence="1">
    <location>
        <position position="1"/>
    </location>
</feature>
<dbReference type="OrthoDB" id="3539644at2759"/>
<dbReference type="EMBL" id="MU003710">
    <property type="protein sequence ID" value="KAF2805203.1"/>
    <property type="molecule type" value="Genomic_DNA"/>
</dbReference>
<reference evidence="1 3" key="1">
    <citation type="journal article" date="2020" name="Stud. Mycol.">
        <title>101 Dothideomycetes genomes: a test case for predicting lifestyles and emergence of pathogens.</title>
        <authorList>
            <person name="Haridas S."/>
            <person name="Albert R."/>
            <person name="Binder M."/>
            <person name="Bloem J."/>
            <person name="Labutti K."/>
            <person name="Salamov A."/>
            <person name="Andreopoulos B."/>
            <person name="Baker S."/>
            <person name="Barry K."/>
            <person name="Bills G."/>
            <person name="Bluhm B."/>
            <person name="Cannon C."/>
            <person name="Castanera R."/>
            <person name="Culley D."/>
            <person name="Daum C."/>
            <person name="Ezra D."/>
            <person name="Gonzalez J."/>
            <person name="Henrissat B."/>
            <person name="Kuo A."/>
            <person name="Liang C."/>
            <person name="Lipzen A."/>
            <person name="Lutzoni F."/>
            <person name="Magnuson J."/>
            <person name="Mondo S."/>
            <person name="Nolan M."/>
            <person name="Ohm R."/>
            <person name="Pangilinan J."/>
            <person name="Park H.-J."/>
            <person name="Ramirez L."/>
            <person name="Alfaro M."/>
            <person name="Sun H."/>
            <person name="Tritt A."/>
            <person name="Yoshinaga Y."/>
            <person name="Zwiers L.-H."/>
            <person name="Turgeon B."/>
            <person name="Goodwin S."/>
            <person name="Spatafora J."/>
            <person name="Crous P."/>
            <person name="Grigoriev I."/>
        </authorList>
    </citation>
    <scope>NUCLEOTIDE SEQUENCE</scope>
    <source>
        <strain evidence="1 3">CBS 304.34</strain>
    </source>
</reference>
<reference evidence="3" key="2">
    <citation type="submission" date="2020-04" db="EMBL/GenBank/DDBJ databases">
        <authorList>
            <consortium name="NCBI Genome Project"/>
        </authorList>
    </citation>
    <scope>NUCLEOTIDE SEQUENCE</scope>
    <source>
        <strain evidence="3">CBS 304.34</strain>
    </source>
</reference>
<evidence type="ECO:0000313" key="1">
    <source>
        <dbReference type="EMBL" id="KAF2805203.1"/>
    </source>
</evidence>
<dbReference type="AlphaFoldDB" id="A0A6A6Y9H6"/>
<dbReference type="Proteomes" id="UP000504636">
    <property type="component" value="Unplaced"/>
</dbReference>
<reference evidence="3" key="3">
    <citation type="submission" date="2025-04" db="UniProtKB">
        <authorList>
            <consortium name="RefSeq"/>
        </authorList>
    </citation>
    <scope>IDENTIFICATION</scope>
    <source>
        <strain evidence="3">CBS 304.34</strain>
    </source>
</reference>
<accession>A0A6A6Y9H6</accession>
<keyword evidence="2" id="KW-1185">Reference proteome</keyword>
<dbReference type="RefSeq" id="XP_033572167.1">
    <property type="nucleotide sequence ID" value="XM_033715988.1"/>
</dbReference>
<gene>
    <name evidence="1 3" type="ORF">BDZ99DRAFT_396385</name>
</gene>
<evidence type="ECO:0000313" key="3">
    <source>
        <dbReference type="RefSeq" id="XP_033572167.1"/>
    </source>
</evidence>
<dbReference type="GeneID" id="54456881"/>
<evidence type="ECO:0000313" key="2">
    <source>
        <dbReference type="Proteomes" id="UP000504636"/>
    </source>
</evidence>
<proteinExistence type="predicted"/>